<feature type="compositionally biased region" description="Polar residues" evidence="2">
    <location>
        <begin position="484"/>
        <end position="507"/>
    </location>
</feature>
<evidence type="ECO:0000259" key="3">
    <source>
        <dbReference type="PROSITE" id="PS50142"/>
    </source>
</evidence>
<proteinExistence type="predicted"/>
<feature type="compositionally biased region" description="Pro residues" evidence="2">
    <location>
        <begin position="285"/>
        <end position="300"/>
    </location>
</feature>
<dbReference type="GO" id="GO:0004525">
    <property type="term" value="F:ribonuclease III activity"/>
    <property type="evidence" value="ECO:0007669"/>
    <property type="project" value="InterPro"/>
</dbReference>
<dbReference type="InterPro" id="IPR000999">
    <property type="entry name" value="RNase_III_dom"/>
</dbReference>
<feature type="compositionally biased region" description="Basic and acidic residues" evidence="2">
    <location>
        <begin position="625"/>
        <end position="657"/>
    </location>
</feature>
<feature type="compositionally biased region" description="Acidic residues" evidence="2">
    <location>
        <begin position="881"/>
        <end position="890"/>
    </location>
</feature>
<dbReference type="SMART" id="SM00535">
    <property type="entry name" value="RIBOc"/>
    <property type="match status" value="1"/>
</dbReference>
<dbReference type="SUPFAM" id="SSF69065">
    <property type="entry name" value="RNase III domain-like"/>
    <property type="match status" value="2"/>
</dbReference>
<feature type="compositionally biased region" description="Polar residues" evidence="2">
    <location>
        <begin position="683"/>
        <end position="692"/>
    </location>
</feature>
<feature type="region of interest" description="Disordered" evidence="2">
    <location>
        <begin position="229"/>
        <end position="340"/>
    </location>
</feature>
<feature type="region of interest" description="Disordered" evidence="2">
    <location>
        <begin position="1"/>
        <end position="60"/>
    </location>
</feature>
<dbReference type="GO" id="GO:0006396">
    <property type="term" value="P:RNA processing"/>
    <property type="evidence" value="ECO:0007669"/>
    <property type="project" value="InterPro"/>
</dbReference>
<feature type="region of interest" description="Disordered" evidence="2">
    <location>
        <begin position="841"/>
        <end position="890"/>
    </location>
</feature>
<feature type="compositionally biased region" description="Polar residues" evidence="2">
    <location>
        <begin position="312"/>
        <end position="329"/>
    </location>
</feature>
<dbReference type="CDD" id="cd00593">
    <property type="entry name" value="RIBOc"/>
    <property type="match status" value="2"/>
</dbReference>
<dbReference type="PANTHER" id="PTHR11207">
    <property type="entry name" value="RIBONUCLEASE III"/>
    <property type="match status" value="1"/>
</dbReference>
<dbReference type="Pfam" id="PF26050">
    <property type="entry name" value="Helical_CED_Drosha"/>
    <property type="match status" value="1"/>
</dbReference>
<feature type="compositionally biased region" description="Basic and acidic residues" evidence="2">
    <location>
        <begin position="374"/>
        <end position="384"/>
    </location>
</feature>
<evidence type="ECO:0000256" key="1">
    <source>
        <dbReference type="ARBA" id="ARBA00022884"/>
    </source>
</evidence>
<dbReference type="GO" id="GO:0010468">
    <property type="term" value="P:regulation of gene expression"/>
    <property type="evidence" value="ECO:0007669"/>
    <property type="project" value="TreeGrafter"/>
</dbReference>
<dbReference type="Gene3D" id="1.10.1520.10">
    <property type="entry name" value="Ribonuclease III domain"/>
    <property type="match status" value="2"/>
</dbReference>
<protein>
    <recommendedName>
        <fullName evidence="3">RNase III domain-containing protein</fullName>
    </recommendedName>
</protein>
<feature type="region of interest" description="Disordered" evidence="2">
    <location>
        <begin position="352"/>
        <end position="527"/>
    </location>
</feature>
<reference evidence="4" key="1">
    <citation type="submission" date="2020-11" db="EMBL/GenBank/DDBJ databases">
        <authorList>
            <person name="Tran Van P."/>
        </authorList>
    </citation>
    <scope>NUCLEOTIDE SEQUENCE</scope>
</reference>
<dbReference type="PROSITE" id="PS50142">
    <property type="entry name" value="RNASE_3_2"/>
    <property type="match status" value="2"/>
</dbReference>
<feature type="compositionally biased region" description="Polar residues" evidence="2">
    <location>
        <begin position="658"/>
        <end position="669"/>
    </location>
</feature>
<organism evidence="4">
    <name type="scientific">Timema cristinae</name>
    <name type="common">Walking stick</name>
    <dbReference type="NCBI Taxonomy" id="61476"/>
    <lineage>
        <taxon>Eukaryota</taxon>
        <taxon>Metazoa</taxon>
        <taxon>Ecdysozoa</taxon>
        <taxon>Arthropoda</taxon>
        <taxon>Hexapoda</taxon>
        <taxon>Insecta</taxon>
        <taxon>Pterygota</taxon>
        <taxon>Neoptera</taxon>
        <taxon>Polyneoptera</taxon>
        <taxon>Phasmatodea</taxon>
        <taxon>Timematodea</taxon>
        <taxon>Timematoidea</taxon>
        <taxon>Timematidae</taxon>
        <taxon>Timema</taxon>
    </lineage>
</organism>
<dbReference type="Pfam" id="PF14622">
    <property type="entry name" value="Ribonucleas_3_3"/>
    <property type="match status" value="1"/>
</dbReference>
<feature type="domain" description="RNase III" evidence="3">
    <location>
        <begin position="1574"/>
        <end position="1645"/>
    </location>
</feature>
<dbReference type="Pfam" id="PF00636">
    <property type="entry name" value="Ribonuclease_3"/>
    <property type="match status" value="1"/>
</dbReference>
<feature type="compositionally biased region" description="Basic residues" evidence="2">
    <location>
        <begin position="851"/>
        <end position="866"/>
    </location>
</feature>
<accession>A0A7R9CXS4</accession>
<evidence type="ECO:0000256" key="2">
    <source>
        <dbReference type="SAM" id="MobiDB-lite"/>
    </source>
</evidence>
<feature type="compositionally biased region" description="Basic and acidic residues" evidence="2">
    <location>
        <begin position="732"/>
        <end position="745"/>
    </location>
</feature>
<feature type="compositionally biased region" description="Basic residues" evidence="2">
    <location>
        <begin position="416"/>
        <end position="427"/>
    </location>
</feature>
<name>A0A7R9CXS4_TIMCR</name>
<sequence length="1645" mass="187905">MNSWGRDLPRDNSNNWPQHVNHHSRAGFGPASRRSGVDPGSFHPFLSSTPPPPVSLAPQRYHGENKQCSTLPYQHHVALSSIPQQQVGLSAPSGPPPRSFNKDHPPSCTTQLGQTTQQFHKYPPFHQSVDLPSNHGPGNHPPHRSHTGFVPQTHTNSALHWQSVEPSRFGQFYGKPPSNTPLPPSYVAPPKTVPATAQIVSHPQSTLSPRSQDSLPPRMPFPIHKLPTRYTTPPPAVLPQSRPQFPSRHPGTPSHAHPVDIRPTSGHGEADLSVQLHFPGTQPMTQPPPGIVCPYPPPSFLPSSDDGHSQFPHCSNNSTSVCDPKQTFSVPPPTKPAKESSFWVRGDHLSNSRVQNFPSEPVDYQNDPSTVTRSDFHGKDLSKPDKRRSRSPLRRDHIPTRRVRSPPRKSCSPSSHRSRSSSHRRSHSPSGRGRPYPPHQNRDYSPSKKKSLSPVKRRPNTLYRRTSRTPSHGKSRSPSRKNSRTSSKVNTRTVERNNSTHPQTTYGTVKYENRSRTNSNSPCRGEDRSDLFRFQAEFEQGVFKEEFPLVSLKKEIALPVVDLDKPWPIKQEKKPISMDVSEYTDKEVSSHDKTRKYIEHNSNVTQSIECKSNIKNMECISNSKKDVECRSSTRKDVQYRSSISKDTECKSNGRKDATPNSDFKSISSSTKRRDLSPAESLKYTKSTGSRSSVGVHPRHFRDKSSSRSVSRESWRSSRSREPRSGGSRSRPRSKERSSQGNKLDHASNNSVTEKEVLLQKYRQNYCATGEEIESKLSELSKMKPEEIIEMEKRVWTRTAPADLYYSRDEKNPKVMRATPRLMELCEKFQKELSTRAAKVRAAQPKFELPPRKNRAKYVKAPNHHKSAVTSSSDTDSNSESSTDEEDCTMEEMERKRLHPYRLHQELWFNDSGEMNDGPLCRCSARARKCGIRHGIYSGESSLMKCDLDTNNADKLYHYCITISPPTNFLTKTPTIIHYDEHEFIFEGFSMFSHFPLEKLPTCKVIRFNIEYMILYVEEKMPESFSIRQLDLFYDYIFHELLELVDLDFRAHDDKEGCPQFHFMPRFSRDLPDNGKEILSMNEVMRYLINNGGPLIDETKLAEFSNMPQFQWQNFADEIKGMVVTYPGMKPCSLRVDQLDRDQSKNDQQSYPEIVHFGIRPPQLSYAGNLDYQKAWRDYVKFRHLLANMPKPSFEDKRKLECKEIRLQEMRTQSKMKRDVTVAVSAKGFYRTGIMCDVVQHAMLIPVLVCHLRFHRSCDMLEKVVNYKFKNRFILQLALTHPSYRENFGTNPDHARNTLTNCGIRQPEYGDRRIHYMNTRKRAPLINTPIPVHTEQARTHLWLLSGILLLLSFDRLVTIGVQKPTPRHADKNIGTSTETGFIDTCIIVLTLAIDQMADDRETGAQIPGINTLINIMSRFGKKEETQSNITHNERLEFLGDAVVEFLTSIHLFHMFPDLEEGGLATYRAALVQNQHLAVLAKVLNLDQFMLYAHGSDLCHDLELRHAMANCFEAFMGALFLDGGIQVPDHVFSETMFKDQDVLLGVWKNYPPHPLQEQEPAGDRKWIKSFKLLQKLTEFEENIGVQFTHIRLLARAFTDRSIGYTNLTLGSNQRLEFLGDTVLQLIASEYLYKYFPEHHEGHLSVSL</sequence>
<dbReference type="EMBL" id="OC319100">
    <property type="protein sequence ID" value="CAD7404252.1"/>
    <property type="molecule type" value="Genomic_DNA"/>
</dbReference>
<feature type="domain" description="RNase III" evidence="3">
    <location>
        <begin position="1430"/>
        <end position="1522"/>
    </location>
</feature>
<dbReference type="InterPro" id="IPR036389">
    <property type="entry name" value="RNase_III_sf"/>
</dbReference>
<feature type="compositionally biased region" description="Low complexity" evidence="2">
    <location>
        <begin position="869"/>
        <end position="880"/>
    </location>
</feature>
<feature type="region of interest" description="Disordered" evidence="2">
    <location>
        <begin position="625"/>
        <end position="751"/>
    </location>
</feature>
<evidence type="ECO:0000313" key="4">
    <source>
        <dbReference type="EMBL" id="CAD7404252.1"/>
    </source>
</evidence>
<dbReference type="PANTHER" id="PTHR11207:SF0">
    <property type="entry name" value="RIBONUCLEASE 3"/>
    <property type="match status" value="1"/>
</dbReference>
<feature type="region of interest" description="Disordered" evidence="2">
    <location>
        <begin position="85"/>
        <end position="105"/>
    </location>
</feature>
<feature type="compositionally biased region" description="Basic and acidic residues" evidence="2">
    <location>
        <begin position="702"/>
        <end position="723"/>
    </location>
</feature>
<feature type="region of interest" description="Disordered" evidence="2">
    <location>
        <begin position="130"/>
        <end position="151"/>
    </location>
</feature>
<gene>
    <name evidence="4" type="ORF">TCEB3V08_LOCUS7410</name>
</gene>
<dbReference type="InterPro" id="IPR058938">
    <property type="entry name" value="Helical_CED_Drosha"/>
</dbReference>
<dbReference type="PROSITE" id="PS00517">
    <property type="entry name" value="RNASE_3_1"/>
    <property type="match status" value="1"/>
</dbReference>
<dbReference type="GO" id="GO:0005634">
    <property type="term" value="C:nucleus"/>
    <property type="evidence" value="ECO:0007669"/>
    <property type="project" value="TreeGrafter"/>
</dbReference>
<feature type="compositionally biased region" description="Basic residues" evidence="2">
    <location>
        <begin position="447"/>
        <end position="483"/>
    </location>
</feature>
<dbReference type="GO" id="GO:0003725">
    <property type="term" value="F:double-stranded RNA binding"/>
    <property type="evidence" value="ECO:0007669"/>
    <property type="project" value="TreeGrafter"/>
</dbReference>
<keyword evidence="1" id="KW-0694">RNA-binding</keyword>